<dbReference type="EMBL" id="CP159578">
    <property type="protein sequence ID" value="XCJ77774.1"/>
    <property type="molecule type" value="Genomic_DNA"/>
</dbReference>
<reference evidence="2" key="1">
    <citation type="submission" date="2024-06" db="EMBL/GenBank/DDBJ databases">
        <title>Complete genome of Salinicola endophyticus HNIBRBA4755.</title>
        <authorList>
            <person name="Shin S.Y."/>
            <person name="Kang H."/>
            <person name="Song J."/>
        </authorList>
    </citation>
    <scope>NUCLEOTIDE SEQUENCE</scope>
    <source>
        <strain evidence="2">HNIBRBA4755</strain>
    </source>
</reference>
<feature type="chain" id="PRO_5044494269" evidence="1">
    <location>
        <begin position="20"/>
        <end position="319"/>
    </location>
</feature>
<gene>
    <name evidence="2" type="ORF">ABV408_09910</name>
</gene>
<protein>
    <submittedName>
        <fullName evidence="2">TAXI family TRAP transporter solute-binding subunit</fullName>
    </submittedName>
</protein>
<accession>A0AB74U8E6</accession>
<dbReference type="SUPFAM" id="SSF53850">
    <property type="entry name" value="Periplasmic binding protein-like II"/>
    <property type="match status" value="1"/>
</dbReference>
<evidence type="ECO:0000256" key="1">
    <source>
        <dbReference type="SAM" id="SignalP"/>
    </source>
</evidence>
<dbReference type="PANTHER" id="PTHR42941">
    <property type="entry name" value="SLL1037 PROTEIN"/>
    <property type="match status" value="1"/>
</dbReference>
<feature type="signal peptide" evidence="1">
    <location>
        <begin position="1"/>
        <end position="19"/>
    </location>
</feature>
<evidence type="ECO:0000313" key="2">
    <source>
        <dbReference type="EMBL" id="XCJ77774.1"/>
    </source>
</evidence>
<name>A0AB74U8E6_9GAMM</name>
<dbReference type="RefSeq" id="WP_353978820.1">
    <property type="nucleotide sequence ID" value="NZ_CP159578.1"/>
</dbReference>
<dbReference type="CDD" id="cd13568">
    <property type="entry name" value="PBP2_TAXI_TRAP_like_3"/>
    <property type="match status" value="1"/>
</dbReference>
<keyword evidence="1" id="KW-0732">Signal</keyword>
<proteinExistence type="predicted"/>
<dbReference type="PANTHER" id="PTHR42941:SF1">
    <property type="entry name" value="SLL1037 PROTEIN"/>
    <property type="match status" value="1"/>
</dbReference>
<dbReference type="AlphaFoldDB" id="A0AB74U8E6"/>
<dbReference type="NCBIfam" id="TIGR02122">
    <property type="entry name" value="TRAP_TAXI"/>
    <property type="match status" value="1"/>
</dbReference>
<dbReference type="Pfam" id="PF16868">
    <property type="entry name" value="NMT1_3"/>
    <property type="match status" value="1"/>
</dbReference>
<organism evidence="2">
    <name type="scientific">Salinicola endophyticus</name>
    <dbReference type="NCBI Taxonomy" id="1949083"/>
    <lineage>
        <taxon>Bacteria</taxon>
        <taxon>Pseudomonadati</taxon>
        <taxon>Pseudomonadota</taxon>
        <taxon>Gammaproteobacteria</taxon>
        <taxon>Oceanospirillales</taxon>
        <taxon>Halomonadaceae</taxon>
        <taxon>Salinicola</taxon>
    </lineage>
</organism>
<sequence length="319" mass="34185">MAGRLAAVALCAAPILAQAATAITIGTGDANGVYWPTGQAICRFYEASTGQQCQARITGGSHYNATAVRNGDLTFGIVQSDIQYAALNGSGLYYDSGPAPDLRSLFSLHSEAFTVVATLPEIQRFSDLRGRRVNVGNPGSGHRVTLDALLAVQGLSENVFALAGELRPEDMLQVLCAGRLDAFVYVVGFPSRAIEAATRDCQGHLVSVEGMGVERLLERYPYYTRVRIPGGTYAHTPEDIRTFGMRATLLTRADVDEETVHALVAAVFSHIETLRTQHASLAALTPDEMSSAGLTAPLHQGARRYYEEVGLPLPEPAPH</sequence>
<dbReference type="Gene3D" id="3.40.190.10">
    <property type="entry name" value="Periplasmic binding protein-like II"/>
    <property type="match status" value="2"/>
</dbReference>
<dbReference type="InterPro" id="IPR011852">
    <property type="entry name" value="TRAP_TAXI"/>
</dbReference>